<evidence type="ECO:0000313" key="2">
    <source>
        <dbReference type="Proteomes" id="UP000054742"/>
    </source>
</evidence>
<dbReference type="AlphaFoldDB" id="A0A0W0RZV3"/>
<gene>
    <name evidence="1" type="ORF">Lbru_2882</name>
</gene>
<reference evidence="1 2" key="1">
    <citation type="submission" date="2015-11" db="EMBL/GenBank/DDBJ databases">
        <title>Genomic analysis of 38 Legionella species identifies large and diverse effector repertoires.</title>
        <authorList>
            <person name="Burstein D."/>
            <person name="Amaro F."/>
            <person name="Zusman T."/>
            <person name="Lifshitz Z."/>
            <person name="Cohen O."/>
            <person name="Gilbert J.A."/>
            <person name="Pupko T."/>
            <person name="Shuman H.A."/>
            <person name="Segal G."/>
        </authorList>
    </citation>
    <scope>NUCLEOTIDE SEQUENCE [LARGE SCALE GENOMIC DNA]</scope>
    <source>
        <strain evidence="1 2">ATCC 43878</strain>
    </source>
</reference>
<dbReference type="Proteomes" id="UP000054742">
    <property type="component" value="Unassembled WGS sequence"/>
</dbReference>
<dbReference type="PATRIC" id="fig|29422.6.peg.3056"/>
<dbReference type="EMBL" id="LNXV01000036">
    <property type="protein sequence ID" value="KTC76775.1"/>
    <property type="molecule type" value="Genomic_DNA"/>
</dbReference>
<accession>A0A0W0RZV3</accession>
<evidence type="ECO:0000313" key="1">
    <source>
        <dbReference type="EMBL" id="KTC76775.1"/>
    </source>
</evidence>
<dbReference type="OrthoDB" id="5651846at2"/>
<comment type="caution">
    <text evidence="1">The sequence shown here is derived from an EMBL/GenBank/DDBJ whole genome shotgun (WGS) entry which is preliminary data.</text>
</comment>
<name>A0A0W0RZV3_9GAMM</name>
<proteinExistence type="predicted"/>
<protein>
    <submittedName>
        <fullName evidence="1">Uncharacterized protein</fullName>
    </submittedName>
</protein>
<organism evidence="1 2">
    <name type="scientific">Legionella brunensis</name>
    <dbReference type="NCBI Taxonomy" id="29422"/>
    <lineage>
        <taxon>Bacteria</taxon>
        <taxon>Pseudomonadati</taxon>
        <taxon>Pseudomonadota</taxon>
        <taxon>Gammaproteobacteria</taxon>
        <taxon>Legionellales</taxon>
        <taxon>Legionellaceae</taxon>
        <taxon>Legionella</taxon>
    </lineage>
</organism>
<dbReference type="RefSeq" id="WP_058442852.1">
    <property type="nucleotide sequence ID" value="NZ_CAAAHU010000012.1"/>
</dbReference>
<sequence>MVTKFTNINIETLVLVAVWRRPFVFQGCFKITKIETQERHFLFFRCESNIAKQTAILNDDFTPDAYEFTHLYHASSRIQLDSLDNACEQALYLLKYTLNLTLQHLLKNSKKSLTYMDEVAEEIVAQRIKPILNYGSWSGLENIGFAVAVDFNPQEEIGEAAASALTDEAKLGNSKLN</sequence>
<keyword evidence="2" id="KW-1185">Reference proteome</keyword>